<feature type="transmembrane region" description="Helical" evidence="7">
    <location>
        <begin position="132"/>
        <end position="151"/>
    </location>
</feature>
<comment type="subcellular location">
    <subcellularLocation>
        <location evidence="1">Membrane</location>
        <topology evidence="1">Multi-pass membrane protein</topology>
    </subcellularLocation>
</comment>
<dbReference type="GO" id="GO:0005783">
    <property type="term" value="C:endoplasmic reticulum"/>
    <property type="evidence" value="ECO:0007669"/>
    <property type="project" value="TreeGrafter"/>
</dbReference>
<dbReference type="InterPro" id="IPR007905">
    <property type="entry name" value="EBP"/>
</dbReference>
<dbReference type="GO" id="GO:0016125">
    <property type="term" value="P:sterol metabolic process"/>
    <property type="evidence" value="ECO:0007669"/>
    <property type="project" value="InterPro"/>
</dbReference>
<keyword evidence="3 6" id="KW-0812">Transmembrane</keyword>
<feature type="transmembrane region" description="Helical" evidence="7">
    <location>
        <begin position="171"/>
        <end position="190"/>
    </location>
</feature>
<comment type="similarity">
    <text evidence="2">Belongs to the EBP family.</text>
</comment>
<evidence type="ECO:0000313" key="9">
    <source>
        <dbReference type="EMBL" id="PWO00295.1"/>
    </source>
</evidence>
<dbReference type="PANTHER" id="PTHR14207">
    <property type="entry name" value="STEROL ISOMERASE"/>
    <property type="match status" value="1"/>
</dbReference>
<dbReference type="GeneID" id="37269057"/>
<accession>A0A316ZGZ1</accession>
<evidence type="ECO:0000256" key="7">
    <source>
        <dbReference type="SAM" id="Phobius"/>
    </source>
</evidence>
<proteinExistence type="inferred from homology"/>
<organism evidence="9 10">
    <name type="scientific">Tilletiopsis washingtonensis</name>
    <dbReference type="NCBI Taxonomy" id="58919"/>
    <lineage>
        <taxon>Eukaryota</taxon>
        <taxon>Fungi</taxon>
        <taxon>Dikarya</taxon>
        <taxon>Basidiomycota</taxon>
        <taxon>Ustilaginomycotina</taxon>
        <taxon>Exobasidiomycetes</taxon>
        <taxon>Entylomatales</taxon>
        <taxon>Entylomatales incertae sedis</taxon>
        <taxon>Tilletiopsis</taxon>
    </lineage>
</organism>
<keyword evidence="5 6" id="KW-0472">Membrane</keyword>
<evidence type="ECO:0000313" key="10">
    <source>
        <dbReference type="Proteomes" id="UP000245946"/>
    </source>
</evidence>
<dbReference type="Pfam" id="PF05241">
    <property type="entry name" value="EBP"/>
    <property type="match status" value="1"/>
</dbReference>
<evidence type="ECO:0000256" key="4">
    <source>
        <dbReference type="ARBA" id="ARBA00022989"/>
    </source>
</evidence>
<dbReference type="PANTHER" id="PTHR14207:SF1">
    <property type="entry name" value="EMOPAMIL-BINDING PROTEIN-LIKE"/>
    <property type="match status" value="1"/>
</dbReference>
<dbReference type="Proteomes" id="UP000245946">
    <property type="component" value="Unassembled WGS sequence"/>
</dbReference>
<dbReference type="GO" id="GO:0016020">
    <property type="term" value="C:membrane"/>
    <property type="evidence" value="ECO:0007669"/>
    <property type="project" value="UniProtKB-SubCell"/>
</dbReference>
<evidence type="ECO:0000259" key="8">
    <source>
        <dbReference type="PROSITE" id="PS51751"/>
    </source>
</evidence>
<dbReference type="InterPro" id="IPR033118">
    <property type="entry name" value="EXPERA"/>
</dbReference>
<gene>
    <name evidence="9" type="ORF">FA09DRAFT_327755</name>
</gene>
<evidence type="ECO:0000256" key="3">
    <source>
        <dbReference type="ARBA" id="ARBA00022692"/>
    </source>
</evidence>
<evidence type="ECO:0000256" key="5">
    <source>
        <dbReference type="ARBA" id="ARBA00023136"/>
    </source>
</evidence>
<dbReference type="EMBL" id="KZ819285">
    <property type="protein sequence ID" value="PWO00295.1"/>
    <property type="molecule type" value="Genomic_DNA"/>
</dbReference>
<dbReference type="OrthoDB" id="58557at2759"/>
<dbReference type="AlphaFoldDB" id="A0A316ZGZ1"/>
<keyword evidence="10" id="KW-1185">Reference proteome</keyword>
<sequence>MSSAPVADGTSLVANLFVAFLVALGIGLGNYALHGTGASGKMRFIAIWLSFDAICHLTLEASFLFHSLYDGGVKNAVHYSPLAKLWMDYAKADARWATDDPTVVAIEILTVLGAGPIAAYCVWLISRNSPAYHYWVIVLCTGEIYGGGMTFLPEWTTGNKNLAGSGFVHFWIELVFMNLAWVFIPGWLMYESWAAISSALQISGAGLPLPKGAAASQRAVKNVPKRAKAN</sequence>
<feature type="domain" description="EXPERA" evidence="8">
    <location>
        <begin position="41"/>
        <end position="189"/>
    </location>
</feature>
<feature type="transmembrane region" description="Helical" evidence="7">
    <location>
        <begin position="45"/>
        <end position="65"/>
    </location>
</feature>
<feature type="transmembrane region" description="Helical" evidence="7">
    <location>
        <begin position="103"/>
        <end position="125"/>
    </location>
</feature>
<keyword evidence="4 6" id="KW-1133">Transmembrane helix</keyword>
<feature type="transmembrane region" description="Helical" evidence="7">
    <location>
        <begin position="12"/>
        <end position="33"/>
    </location>
</feature>
<protein>
    <submittedName>
        <fullName evidence="9">Emopamil-binding protein</fullName>
    </submittedName>
</protein>
<dbReference type="STRING" id="58919.A0A316ZGZ1"/>
<evidence type="ECO:0000256" key="1">
    <source>
        <dbReference type="ARBA" id="ARBA00004141"/>
    </source>
</evidence>
<reference evidence="9 10" key="1">
    <citation type="journal article" date="2018" name="Mol. Biol. Evol.">
        <title>Broad Genomic Sampling Reveals a Smut Pathogenic Ancestry of the Fungal Clade Ustilaginomycotina.</title>
        <authorList>
            <person name="Kijpornyongpan T."/>
            <person name="Mondo S.J."/>
            <person name="Barry K."/>
            <person name="Sandor L."/>
            <person name="Lee J."/>
            <person name="Lipzen A."/>
            <person name="Pangilinan J."/>
            <person name="LaButti K."/>
            <person name="Hainaut M."/>
            <person name="Henrissat B."/>
            <person name="Grigoriev I.V."/>
            <person name="Spatafora J.W."/>
            <person name="Aime M.C."/>
        </authorList>
    </citation>
    <scope>NUCLEOTIDE SEQUENCE [LARGE SCALE GENOMIC DNA]</scope>
    <source>
        <strain evidence="9 10">MCA 4186</strain>
    </source>
</reference>
<dbReference type="GO" id="GO:0047750">
    <property type="term" value="F:cholestenol delta-isomerase activity"/>
    <property type="evidence" value="ECO:0007669"/>
    <property type="project" value="InterPro"/>
</dbReference>
<evidence type="ECO:0000256" key="6">
    <source>
        <dbReference type="PROSITE-ProRule" id="PRU01087"/>
    </source>
</evidence>
<name>A0A316ZGZ1_9BASI</name>
<dbReference type="RefSeq" id="XP_025600573.1">
    <property type="nucleotide sequence ID" value="XM_025741513.1"/>
</dbReference>
<evidence type="ECO:0000256" key="2">
    <source>
        <dbReference type="ARBA" id="ARBA00008337"/>
    </source>
</evidence>
<dbReference type="PROSITE" id="PS51751">
    <property type="entry name" value="EXPERA"/>
    <property type="match status" value="1"/>
</dbReference>